<dbReference type="Gene3D" id="3.40.1090.10">
    <property type="entry name" value="Cytosolic phospholipase A2 catalytic domain"/>
    <property type="match status" value="2"/>
</dbReference>
<dbReference type="PANTHER" id="PTHR14226">
    <property type="entry name" value="NEUROPATHY TARGET ESTERASE/SWISS CHEESE D.MELANOGASTER"/>
    <property type="match status" value="1"/>
</dbReference>
<dbReference type="InterPro" id="IPR050301">
    <property type="entry name" value="NTE"/>
</dbReference>
<accession>A0A077MBQ7</accession>
<sequence>MTPRTAYVLGGGGVLGASQVGMVRALAEAGIAPDLVLGTSIGAINGAFIAGDPTLAGAERLATVWDEVLREGVLWERPVRKAAKIARHRTHLLTHAPLATVMDRYLPEREFDELAVPFQCVAARIEDCRETWFTTGPIAPAVLASCSVPGLFPPVQIDGAHYLDGGLVHSIPVGRAIALGAERIFVLQVGRVEQPLAVPRMPWEVAAVAFEISRRHRYAQEISGVPDSVALHVLPSGTEVAPTVSLGQASGRRMRERADAAYAAATAYLGAHQED</sequence>
<feature type="short sequence motif" description="GXSXG" evidence="4">
    <location>
        <begin position="38"/>
        <end position="42"/>
    </location>
</feature>
<evidence type="ECO:0000313" key="6">
    <source>
        <dbReference type="EMBL" id="CCI54776.1"/>
    </source>
</evidence>
<dbReference type="InterPro" id="IPR016035">
    <property type="entry name" value="Acyl_Trfase/lysoPLipase"/>
</dbReference>
<evidence type="ECO:0000313" key="7">
    <source>
        <dbReference type="Proteomes" id="UP000035720"/>
    </source>
</evidence>
<keyword evidence="7" id="KW-1185">Reference proteome</keyword>
<dbReference type="GO" id="GO:0016787">
    <property type="term" value="F:hydrolase activity"/>
    <property type="evidence" value="ECO:0007669"/>
    <property type="project" value="UniProtKB-UniRule"/>
</dbReference>
<reference evidence="6 7" key="1">
    <citation type="journal article" date="2013" name="ISME J.">
        <title>A metabolic model for members of the genus Tetrasphaera involved in enhanced biological phosphorus removal.</title>
        <authorList>
            <person name="Kristiansen R."/>
            <person name="Nguyen H.T.T."/>
            <person name="Saunders A.M."/>
            <person name="Nielsen J.L."/>
            <person name="Wimmer R."/>
            <person name="Le V.Q."/>
            <person name="McIlroy S.J."/>
            <person name="Petrovski S."/>
            <person name="Seviour R.J."/>
            <person name="Calteau A."/>
            <person name="Nielsen K.L."/>
            <person name="Nielsen P.H."/>
        </authorList>
    </citation>
    <scope>NUCLEOTIDE SEQUENCE [LARGE SCALE GENOMIC DNA]</scope>
    <source>
        <strain evidence="6 7">Ben 74</strain>
    </source>
</reference>
<dbReference type="RefSeq" id="WP_235434037.1">
    <property type="nucleotide sequence ID" value="NZ_HF571038.1"/>
</dbReference>
<evidence type="ECO:0000256" key="4">
    <source>
        <dbReference type="PROSITE-ProRule" id="PRU01161"/>
    </source>
</evidence>
<proteinExistence type="predicted"/>
<evidence type="ECO:0000259" key="5">
    <source>
        <dbReference type="PROSITE" id="PS51635"/>
    </source>
</evidence>
<evidence type="ECO:0000256" key="2">
    <source>
        <dbReference type="ARBA" id="ARBA00022963"/>
    </source>
</evidence>
<feature type="short sequence motif" description="GXGXXG" evidence="4">
    <location>
        <begin position="11"/>
        <end position="16"/>
    </location>
</feature>
<dbReference type="EMBL" id="CAJC01000196">
    <property type="protein sequence ID" value="CCI54776.1"/>
    <property type="molecule type" value="Genomic_DNA"/>
</dbReference>
<feature type="domain" description="PNPLA" evidence="5">
    <location>
        <begin position="7"/>
        <end position="177"/>
    </location>
</feature>
<keyword evidence="2 4" id="KW-0442">Lipid degradation</keyword>
<dbReference type="SUPFAM" id="SSF52151">
    <property type="entry name" value="FabD/lysophospholipase-like"/>
    <property type="match status" value="1"/>
</dbReference>
<keyword evidence="1 4" id="KW-0378">Hydrolase</keyword>
<gene>
    <name evidence="6" type="ORF">BN13_810042</name>
</gene>
<organism evidence="6 7">
    <name type="scientific">Nostocoides jenkinsii Ben 74</name>
    <dbReference type="NCBI Taxonomy" id="1193518"/>
    <lineage>
        <taxon>Bacteria</taxon>
        <taxon>Bacillati</taxon>
        <taxon>Actinomycetota</taxon>
        <taxon>Actinomycetes</taxon>
        <taxon>Micrococcales</taxon>
        <taxon>Intrasporangiaceae</taxon>
        <taxon>Nostocoides</taxon>
    </lineage>
</organism>
<dbReference type="Pfam" id="PF01734">
    <property type="entry name" value="Patatin"/>
    <property type="match status" value="1"/>
</dbReference>
<dbReference type="GO" id="GO:0016042">
    <property type="term" value="P:lipid catabolic process"/>
    <property type="evidence" value="ECO:0007669"/>
    <property type="project" value="UniProtKB-UniRule"/>
</dbReference>
<feature type="active site" description="Nucleophile" evidence="4">
    <location>
        <position position="40"/>
    </location>
</feature>
<dbReference type="PANTHER" id="PTHR14226:SF29">
    <property type="entry name" value="NEUROPATHY TARGET ESTERASE SWS"/>
    <property type="match status" value="1"/>
</dbReference>
<name>A0A077MBQ7_9MICO</name>
<dbReference type="PROSITE" id="PS51635">
    <property type="entry name" value="PNPLA"/>
    <property type="match status" value="1"/>
</dbReference>
<protein>
    <submittedName>
        <fullName evidence="6">Patatin</fullName>
    </submittedName>
</protein>
<comment type="caution">
    <text evidence="6">The sequence shown here is derived from an EMBL/GenBank/DDBJ whole genome shotgun (WGS) entry which is preliminary data.</text>
</comment>
<dbReference type="AlphaFoldDB" id="A0A077MBQ7"/>
<dbReference type="STRING" id="1193518.BN13_810042"/>
<evidence type="ECO:0000256" key="3">
    <source>
        <dbReference type="ARBA" id="ARBA00023098"/>
    </source>
</evidence>
<dbReference type="Proteomes" id="UP000035720">
    <property type="component" value="Unassembled WGS sequence"/>
</dbReference>
<feature type="short sequence motif" description="DGA/G" evidence="4">
    <location>
        <begin position="164"/>
        <end position="166"/>
    </location>
</feature>
<keyword evidence="3 4" id="KW-0443">Lipid metabolism</keyword>
<dbReference type="InterPro" id="IPR002641">
    <property type="entry name" value="PNPLA_dom"/>
</dbReference>
<feature type="active site" description="Proton acceptor" evidence="4">
    <location>
        <position position="164"/>
    </location>
</feature>
<evidence type="ECO:0000256" key="1">
    <source>
        <dbReference type="ARBA" id="ARBA00022801"/>
    </source>
</evidence>